<comment type="caution">
    <text evidence="2">The sequence shown here is derived from an EMBL/GenBank/DDBJ whole genome shotgun (WGS) entry which is preliminary data.</text>
</comment>
<feature type="region of interest" description="Disordered" evidence="1">
    <location>
        <begin position="201"/>
        <end position="221"/>
    </location>
</feature>
<evidence type="ECO:0000313" key="2">
    <source>
        <dbReference type="EMBL" id="MCM2576888.1"/>
    </source>
</evidence>
<reference evidence="2" key="1">
    <citation type="journal article" date="2023" name="Int. J. Syst. Evol. Microbiol.">
        <title>Streptomyces meridianus sp. nov. isolated from brackish water of the Tagus estuary in Alcochete, Portugal.</title>
        <authorList>
            <person name="Santos J.D.N."/>
            <person name="Klimek D."/>
            <person name="Calusinska M."/>
            <person name="Lobo Da Cunha A."/>
            <person name="Catita J."/>
            <person name="Goncalves H."/>
            <person name="Gonzalez I."/>
            <person name="Reyes F."/>
            <person name="Lage O.M."/>
        </authorList>
    </citation>
    <scope>NUCLEOTIDE SEQUENCE</scope>
    <source>
        <strain evidence="2">MTZ3.1</strain>
    </source>
</reference>
<dbReference type="EMBL" id="JAMQGM010000014">
    <property type="protein sequence ID" value="MCM2576888.1"/>
    <property type="molecule type" value="Genomic_DNA"/>
</dbReference>
<accession>A0ABT0X4Q5</accession>
<feature type="compositionally biased region" description="Basic and acidic residues" evidence="1">
    <location>
        <begin position="61"/>
        <end position="76"/>
    </location>
</feature>
<gene>
    <name evidence="2" type="ORF">M1E25_05875</name>
</gene>
<keyword evidence="3" id="KW-1185">Reference proteome</keyword>
<feature type="region of interest" description="Disordered" evidence="1">
    <location>
        <begin position="1"/>
        <end position="129"/>
    </location>
</feature>
<dbReference type="RefSeq" id="WP_251410697.1">
    <property type="nucleotide sequence ID" value="NZ_JAMQGM010000014.1"/>
</dbReference>
<feature type="compositionally biased region" description="Basic and acidic residues" evidence="1">
    <location>
        <begin position="1"/>
        <end position="11"/>
    </location>
</feature>
<evidence type="ECO:0000313" key="3">
    <source>
        <dbReference type="Proteomes" id="UP001167160"/>
    </source>
</evidence>
<dbReference type="Proteomes" id="UP001167160">
    <property type="component" value="Unassembled WGS sequence"/>
</dbReference>
<feature type="compositionally biased region" description="Pro residues" evidence="1">
    <location>
        <begin position="51"/>
        <end position="60"/>
    </location>
</feature>
<name>A0ABT0X4Q5_9ACTN</name>
<organism evidence="2 3">
    <name type="scientific">Streptomyces meridianus</name>
    <dbReference type="NCBI Taxonomy" id="2938945"/>
    <lineage>
        <taxon>Bacteria</taxon>
        <taxon>Bacillati</taxon>
        <taxon>Actinomycetota</taxon>
        <taxon>Actinomycetes</taxon>
        <taxon>Kitasatosporales</taxon>
        <taxon>Streptomycetaceae</taxon>
        <taxon>Streptomyces</taxon>
    </lineage>
</organism>
<protein>
    <submittedName>
        <fullName evidence="2">Protein phosphatase 2C domain-containing protein</fullName>
    </submittedName>
</protein>
<proteinExistence type="predicted"/>
<sequence>MTQQGERRGAGEDDWWGELYGGGPRDAGPSGADDSVDGRFDSAARVVGAPPGHPPRPPSPRRPERSMSPGERRQQTAEEGEWWVGGPVSPLPRDPAPDPAPEGWPEPNWLPHRMGTTRSEPAEPPAGTGGADVLQAADPGRIGELVPDTVLDGGRHGDLTLRAASQRGEEARRQGGPRGDALLTARFGTGRHALLLIATAAPAPGTGNDRVAGPPPGHHTAAQEVCRRIAEAVGRNRAALVQDLAAGRHREVRSGLRRLTDRLGQRPSTGFGPERALPTPELRCLLVPADPGCPGRVFFGTGRTGLFRLRDGCWQALDPDGPPEGTTPADDVFAFRVCRARPRDVLLLCGPGPAAAMQGDPALAGELARRWAHGPPREPSAFLDDLRLRAAAHRGDRTAAAVWET</sequence>
<evidence type="ECO:0000256" key="1">
    <source>
        <dbReference type="SAM" id="MobiDB-lite"/>
    </source>
</evidence>
<feature type="compositionally biased region" description="Pro residues" evidence="1">
    <location>
        <begin position="89"/>
        <end position="104"/>
    </location>
</feature>